<feature type="domain" description="G-patch" evidence="5">
    <location>
        <begin position="154"/>
        <end position="206"/>
    </location>
</feature>
<dbReference type="InterPro" id="IPR000467">
    <property type="entry name" value="G_patch_dom"/>
</dbReference>
<evidence type="ECO:0000256" key="4">
    <source>
        <dbReference type="SAM" id="MobiDB-lite"/>
    </source>
</evidence>
<dbReference type="PANTHER" id="PTHR15818">
    <property type="entry name" value="G PATCH AND KOW-CONTAINING"/>
    <property type="match status" value="1"/>
</dbReference>
<dbReference type="AlphaFoldDB" id="A0A8B7NVL0"/>
<reference evidence="7" key="1">
    <citation type="submission" date="2025-08" db="UniProtKB">
        <authorList>
            <consortium name="RefSeq"/>
        </authorList>
    </citation>
    <scope>IDENTIFICATION</scope>
    <source>
        <tissue evidence="7">Whole organism</tissue>
    </source>
</reference>
<feature type="region of interest" description="Disordered" evidence="4">
    <location>
        <begin position="288"/>
        <end position="498"/>
    </location>
</feature>
<dbReference type="OMA" id="GPKKFTP"/>
<proteinExistence type="inferred from homology"/>
<dbReference type="GO" id="GO:0003676">
    <property type="term" value="F:nucleic acid binding"/>
    <property type="evidence" value="ECO:0007669"/>
    <property type="project" value="InterPro"/>
</dbReference>
<comment type="similarity">
    <text evidence="2">Belongs to the MOS2 family.</text>
</comment>
<sequence length="647" mass="73124">MENKKISLSFTKVIEKKSLQPSALKQAPENARIKKEVIETIEENIIKSNAAEGEELVIPLLQRDSEAPLLLKSKFNQKKRQTEPTEETSTDKSPCRELTLDEQAEKALLEEVANSAHQLSEKPSNFSIPIDDVGPSISNLGSIPTLDDFDEIGVEQFGAALLRGMGWTKGQGVGNSRNRKVVSIIEASNKTLGSSATRKTVPASQDPHEQEETLSLKKGSYVLLSGGRHEGNYGMVESVEETHVLVKKAVGGAVVMEIEGNLTPVTKTQYADSSRVINKEMFDKFKDAEANKKKKRSDKTDDKNLDKDGRDVTAKENKQMYERDGLNNNRPEQSQLDTQNETYSIGSQSDENKLKHPRKVKQEITDDYNASEKTKSLRTLTSGMPVGGNHDDDDKSSDNYSERDQRHHKLQDAVRNRKSGKYLDDPPEYKLDRRKEHSMNSDKYSREEGVSRKQYDYDISDEDKPRKKKSRDSRRRVDEFQHEVRHHKERISKREDKSSKDYLLSKYGDASTNGNRAYESDDRAARGTISSAPWVREGLTVRITSEQFKAGKYFKEKVVVENVMTAVQCECRTSSGRLLSGVPLAVLETVIPKQHPRVVMVVKGRHAGMLGRVLEQHKSSQEASIQLLEDKSIILKLHYEQICQYNQ</sequence>
<feature type="compositionally biased region" description="Polar residues" evidence="4">
    <location>
        <begin position="326"/>
        <end position="349"/>
    </location>
</feature>
<organism evidence="6 7">
    <name type="scientific">Hyalella azteca</name>
    <name type="common">Amphipod</name>
    <dbReference type="NCBI Taxonomy" id="294128"/>
    <lineage>
        <taxon>Eukaryota</taxon>
        <taxon>Metazoa</taxon>
        <taxon>Ecdysozoa</taxon>
        <taxon>Arthropoda</taxon>
        <taxon>Crustacea</taxon>
        <taxon>Multicrustacea</taxon>
        <taxon>Malacostraca</taxon>
        <taxon>Eumalacostraca</taxon>
        <taxon>Peracarida</taxon>
        <taxon>Amphipoda</taxon>
        <taxon>Senticaudata</taxon>
        <taxon>Talitrida</taxon>
        <taxon>Talitroidea</taxon>
        <taxon>Hyalellidae</taxon>
        <taxon>Hyalella</taxon>
    </lineage>
</organism>
<name>A0A8B7NVL0_HYAAZ</name>
<keyword evidence="6" id="KW-1185">Reference proteome</keyword>
<dbReference type="InterPro" id="IPR005824">
    <property type="entry name" value="KOW"/>
</dbReference>
<evidence type="ECO:0000313" key="6">
    <source>
        <dbReference type="Proteomes" id="UP000694843"/>
    </source>
</evidence>
<comment type="subcellular location">
    <subcellularLocation>
        <location evidence="1">Nucleus</location>
    </subcellularLocation>
</comment>
<dbReference type="PROSITE" id="PS50174">
    <property type="entry name" value="G_PATCH"/>
    <property type="match status" value="1"/>
</dbReference>
<dbReference type="SMART" id="SM00739">
    <property type="entry name" value="KOW"/>
    <property type="match status" value="2"/>
</dbReference>
<dbReference type="InterPro" id="IPR045166">
    <property type="entry name" value="Spp2-like"/>
</dbReference>
<evidence type="ECO:0000256" key="3">
    <source>
        <dbReference type="ARBA" id="ARBA00023242"/>
    </source>
</evidence>
<evidence type="ECO:0000256" key="2">
    <source>
        <dbReference type="ARBA" id="ARBA00010966"/>
    </source>
</evidence>
<dbReference type="Proteomes" id="UP000694843">
    <property type="component" value="Unplaced"/>
</dbReference>
<dbReference type="PANTHER" id="PTHR15818:SF2">
    <property type="entry name" value="G-PATCH DOMAIN AND KOW MOTIFS-CONTAINING PROTEIN"/>
    <property type="match status" value="1"/>
</dbReference>
<feature type="region of interest" description="Disordered" evidence="4">
    <location>
        <begin position="72"/>
        <end position="97"/>
    </location>
</feature>
<evidence type="ECO:0000256" key="1">
    <source>
        <dbReference type="ARBA" id="ARBA00004123"/>
    </source>
</evidence>
<feature type="region of interest" description="Disordered" evidence="4">
    <location>
        <begin position="193"/>
        <end position="213"/>
    </location>
</feature>
<dbReference type="OrthoDB" id="5577072at2759"/>
<dbReference type="Pfam" id="PF25088">
    <property type="entry name" value="GPKOW_C"/>
    <property type="match status" value="1"/>
</dbReference>
<feature type="compositionally biased region" description="Basic and acidic residues" evidence="4">
    <location>
        <begin position="389"/>
        <end position="456"/>
    </location>
</feature>
<dbReference type="KEGG" id="hazt:108674386"/>
<dbReference type="GO" id="GO:0005681">
    <property type="term" value="C:spliceosomal complex"/>
    <property type="evidence" value="ECO:0007669"/>
    <property type="project" value="TreeGrafter"/>
</dbReference>
<dbReference type="Pfam" id="PF12656">
    <property type="entry name" value="G-patch_2"/>
    <property type="match status" value="1"/>
</dbReference>
<keyword evidence="3" id="KW-0539">Nucleus</keyword>
<feature type="compositionally biased region" description="Basic and acidic residues" evidence="4">
    <location>
        <begin position="350"/>
        <end position="375"/>
    </location>
</feature>
<gene>
    <name evidence="7" type="primary">LOC108674386</name>
</gene>
<dbReference type="GeneID" id="108674386"/>
<dbReference type="RefSeq" id="XP_018017814.1">
    <property type="nucleotide sequence ID" value="XM_018162325.2"/>
</dbReference>
<evidence type="ECO:0000259" key="5">
    <source>
        <dbReference type="PROSITE" id="PS50174"/>
    </source>
</evidence>
<dbReference type="InterPro" id="IPR026822">
    <property type="entry name" value="Spp2/MOS2_G-patch"/>
</dbReference>
<dbReference type="GO" id="GO:0000398">
    <property type="term" value="P:mRNA splicing, via spliceosome"/>
    <property type="evidence" value="ECO:0007669"/>
    <property type="project" value="InterPro"/>
</dbReference>
<feature type="compositionally biased region" description="Basic and acidic residues" evidence="4">
    <location>
        <begin position="298"/>
        <end position="325"/>
    </location>
</feature>
<protein>
    <submittedName>
        <fullName evidence="7">G-patch domain and KOW motifs-containing protein</fullName>
    </submittedName>
</protein>
<accession>A0A8B7NVL0</accession>
<evidence type="ECO:0000313" key="7">
    <source>
        <dbReference type="RefSeq" id="XP_018017814.1"/>
    </source>
</evidence>